<feature type="compositionally biased region" description="Low complexity" evidence="2">
    <location>
        <begin position="264"/>
        <end position="294"/>
    </location>
</feature>
<feature type="region of interest" description="Disordered" evidence="2">
    <location>
        <begin position="250"/>
        <end position="294"/>
    </location>
</feature>
<proteinExistence type="predicted"/>
<feature type="compositionally biased region" description="Low complexity" evidence="2">
    <location>
        <begin position="87"/>
        <end position="96"/>
    </location>
</feature>
<dbReference type="PANTHER" id="PTHR10501">
    <property type="entry name" value="U1 SMALL NUCLEAR RIBONUCLEOPROTEIN A/U2 SMALL NUCLEAR RIBONUCLEOPROTEIN B"/>
    <property type="match status" value="1"/>
</dbReference>
<feature type="non-terminal residue" evidence="3">
    <location>
        <position position="1"/>
    </location>
</feature>
<dbReference type="Gene3D" id="3.30.70.330">
    <property type="match status" value="1"/>
</dbReference>
<reference evidence="3" key="1">
    <citation type="submission" date="2023-03" db="EMBL/GenBank/DDBJ databases">
        <title>Massive genome expansion in bonnet fungi (Mycena s.s.) driven by repeated elements and novel gene families across ecological guilds.</title>
        <authorList>
            <consortium name="Lawrence Berkeley National Laboratory"/>
            <person name="Harder C.B."/>
            <person name="Miyauchi S."/>
            <person name="Viragh M."/>
            <person name="Kuo A."/>
            <person name="Thoen E."/>
            <person name="Andreopoulos B."/>
            <person name="Lu D."/>
            <person name="Skrede I."/>
            <person name="Drula E."/>
            <person name="Henrissat B."/>
            <person name="Morin E."/>
            <person name="Kohler A."/>
            <person name="Barry K."/>
            <person name="LaButti K."/>
            <person name="Morin E."/>
            <person name="Salamov A."/>
            <person name="Lipzen A."/>
            <person name="Mereny Z."/>
            <person name="Hegedus B."/>
            <person name="Baldrian P."/>
            <person name="Stursova M."/>
            <person name="Weitz H."/>
            <person name="Taylor A."/>
            <person name="Grigoriev I.V."/>
            <person name="Nagy L.G."/>
            <person name="Martin F."/>
            <person name="Kauserud H."/>
        </authorList>
    </citation>
    <scope>NUCLEOTIDE SEQUENCE</scope>
    <source>
        <strain evidence="3">CBHHK200</strain>
    </source>
</reference>
<evidence type="ECO:0000256" key="1">
    <source>
        <dbReference type="ARBA" id="ARBA00022884"/>
    </source>
</evidence>
<protein>
    <recommendedName>
        <fullName evidence="5">RRM domain-containing protein</fullName>
    </recommendedName>
</protein>
<gene>
    <name evidence="3" type="ORF">C8F04DRAFT_941485</name>
</gene>
<sequence length="383" mass="39678">MTSFYPRASFNAFPNATRAPARPSNAPSYREPPSVAAQQFYPADPFPPQLTSPVLQPYDPRASFDFKASSGGPYALDGGYGQPPQPQQQQQQGGQQKLNGYAAPYVNGGMHSQTPYGPHVPMGVVNVNGGGLPPSGMMPSMGGGMQEDISTIFVVGFPEDMQEREFQNMFTFSPGFEAATLKIPNKEYTAYGGVLLPSSNANNSNATNAVSPNGGGANNNKGGYYGANDPYNLVTVNQGGVVVDAGRDGMASWPAAPPPTSDESASSSHYNSSSSANNNPNANPNNNGNGNPNAGMTMAMGMGIGAGNMANQPPRKQIIGFAKFRTREEALGARDVLQGRRVDIDKGAVLKAEMAKKNLHTKRGVGPVGGAGAGAGVGGSGIG</sequence>
<dbReference type="GO" id="GO:0003723">
    <property type="term" value="F:RNA binding"/>
    <property type="evidence" value="ECO:0007669"/>
    <property type="project" value="UniProtKB-KW"/>
</dbReference>
<evidence type="ECO:0000313" key="3">
    <source>
        <dbReference type="EMBL" id="KAJ7044831.1"/>
    </source>
</evidence>
<name>A0AAD6TGB0_9AGAR</name>
<dbReference type="AlphaFoldDB" id="A0AAD6TGB0"/>
<organism evidence="3 4">
    <name type="scientific">Mycena alexandri</name>
    <dbReference type="NCBI Taxonomy" id="1745969"/>
    <lineage>
        <taxon>Eukaryota</taxon>
        <taxon>Fungi</taxon>
        <taxon>Dikarya</taxon>
        <taxon>Basidiomycota</taxon>
        <taxon>Agaricomycotina</taxon>
        <taxon>Agaricomycetes</taxon>
        <taxon>Agaricomycetidae</taxon>
        <taxon>Agaricales</taxon>
        <taxon>Marasmiineae</taxon>
        <taxon>Mycenaceae</taxon>
        <taxon>Mycena</taxon>
    </lineage>
</organism>
<evidence type="ECO:0000313" key="4">
    <source>
        <dbReference type="Proteomes" id="UP001218188"/>
    </source>
</evidence>
<keyword evidence="1" id="KW-0694">RNA-binding</keyword>
<evidence type="ECO:0000256" key="2">
    <source>
        <dbReference type="SAM" id="MobiDB-lite"/>
    </source>
</evidence>
<evidence type="ECO:0008006" key="5">
    <source>
        <dbReference type="Google" id="ProtNLM"/>
    </source>
</evidence>
<dbReference type="EMBL" id="JARJCM010000006">
    <property type="protein sequence ID" value="KAJ7044831.1"/>
    <property type="molecule type" value="Genomic_DNA"/>
</dbReference>
<comment type="caution">
    <text evidence="3">The sequence shown here is derived from an EMBL/GenBank/DDBJ whole genome shotgun (WGS) entry which is preliminary data.</text>
</comment>
<keyword evidence="4" id="KW-1185">Reference proteome</keyword>
<accession>A0AAD6TGB0</accession>
<dbReference type="InterPro" id="IPR012677">
    <property type="entry name" value="Nucleotide-bd_a/b_plait_sf"/>
</dbReference>
<feature type="region of interest" description="Disordered" evidence="2">
    <location>
        <begin position="1"/>
        <end position="101"/>
    </location>
</feature>
<dbReference type="Proteomes" id="UP001218188">
    <property type="component" value="Unassembled WGS sequence"/>
</dbReference>